<dbReference type="Proteomes" id="UP001592531">
    <property type="component" value="Unassembled WGS sequence"/>
</dbReference>
<evidence type="ECO:0000313" key="4">
    <source>
        <dbReference type="Proteomes" id="UP001592531"/>
    </source>
</evidence>
<feature type="domain" description="PKD" evidence="2">
    <location>
        <begin position="493"/>
        <end position="552"/>
    </location>
</feature>
<dbReference type="InterPro" id="IPR035986">
    <property type="entry name" value="PKD_dom_sf"/>
</dbReference>
<protein>
    <submittedName>
        <fullName evidence="3">PKD domain-containing protein</fullName>
    </submittedName>
</protein>
<accession>A0ABV6W547</accession>
<gene>
    <name evidence="3" type="ORF">ACEZDE_30185</name>
</gene>
<dbReference type="CDD" id="cd00146">
    <property type="entry name" value="PKD"/>
    <property type="match status" value="2"/>
</dbReference>
<dbReference type="InterPro" id="IPR013783">
    <property type="entry name" value="Ig-like_fold"/>
</dbReference>
<evidence type="ECO:0000256" key="1">
    <source>
        <dbReference type="SAM" id="MobiDB-lite"/>
    </source>
</evidence>
<dbReference type="PROSITE" id="PS50093">
    <property type="entry name" value="PKD"/>
    <property type="match status" value="2"/>
</dbReference>
<name>A0ABV6W547_9ACTN</name>
<feature type="domain" description="PKD" evidence="2">
    <location>
        <begin position="403"/>
        <end position="466"/>
    </location>
</feature>
<evidence type="ECO:0000313" key="3">
    <source>
        <dbReference type="EMBL" id="MFC1420883.1"/>
    </source>
</evidence>
<dbReference type="RefSeq" id="WP_380543009.1">
    <property type="nucleotide sequence ID" value="NZ_JBHFAB010000031.1"/>
</dbReference>
<dbReference type="EMBL" id="JBHFAB010000031">
    <property type="protein sequence ID" value="MFC1420883.1"/>
    <property type="molecule type" value="Genomic_DNA"/>
</dbReference>
<comment type="caution">
    <text evidence="3">The sequence shown here is derived from an EMBL/GenBank/DDBJ whole genome shotgun (WGS) entry which is preliminary data.</text>
</comment>
<dbReference type="SUPFAM" id="SSF51126">
    <property type="entry name" value="Pectin lyase-like"/>
    <property type="match status" value="1"/>
</dbReference>
<dbReference type="InterPro" id="IPR000601">
    <property type="entry name" value="PKD_dom"/>
</dbReference>
<dbReference type="SUPFAM" id="SSF49299">
    <property type="entry name" value="PKD domain"/>
    <property type="match status" value="2"/>
</dbReference>
<dbReference type="Gene3D" id="2.60.40.10">
    <property type="entry name" value="Immunoglobulins"/>
    <property type="match status" value="2"/>
</dbReference>
<feature type="region of interest" description="Disordered" evidence="1">
    <location>
        <begin position="321"/>
        <end position="352"/>
    </location>
</feature>
<organism evidence="3 4">
    <name type="scientific">Streptacidiphilus cavernicola</name>
    <dbReference type="NCBI Taxonomy" id="3342716"/>
    <lineage>
        <taxon>Bacteria</taxon>
        <taxon>Bacillati</taxon>
        <taxon>Actinomycetota</taxon>
        <taxon>Actinomycetes</taxon>
        <taxon>Kitasatosporales</taxon>
        <taxon>Streptomycetaceae</taxon>
        <taxon>Streptacidiphilus</taxon>
    </lineage>
</organism>
<dbReference type="SMART" id="SM00089">
    <property type="entry name" value="PKD"/>
    <property type="match status" value="2"/>
</dbReference>
<dbReference type="InterPro" id="IPR011050">
    <property type="entry name" value="Pectin_lyase_fold/virulence"/>
</dbReference>
<dbReference type="Gene3D" id="2.160.20.10">
    <property type="entry name" value="Single-stranded right-handed beta-helix, Pectin lyase-like"/>
    <property type="match status" value="1"/>
</dbReference>
<proteinExistence type="predicted"/>
<evidence type="ECO:0000259" key="2">
    <source>
        <dbReference type="PROSITE" id="PS50093"/>
    </source>
</evidence>
<dbReference type="Pfam" id="PF18911">
    <property type="entry name" value="PKD_4"/>
    <property type="match status" value="2"/>
</dbReference>
<sequence length="913" mass="91952">MTISIALGSLAAPPAGADTAGGSSTLYVNKTGTCSDSNPSAGSQALPFCGIQAAADVVAPGQTIMVGSADDDGSTYAGFTLTRSGTQNAPITITTAGTQYVRGTVTLTGVQHVQLTALHVDATGNGITVNHSSDVTVDRVTLHNASDVLGANGVDINGTSSQVTVSRSNISGTWAGNTIRVQPGAQHIVITTNYLTSDIGLPLPLVQVSAATDVDVTSNSLSVIGAADIAFDSGSSGTAENNVGAVGGTPALTVSTDSAAGVTADYNAFEQRLSTGGLYQWGGVGYGSLAAFTAATGQGADDIDGPGEDYPLVYEGSPLVDSANADAPGELSTDGVGRSRVDDPNSPNTGAGAHAYFDRGAYEVVDQIKDFTSGVLATWSGAAPFTYAQEFRAFPADVATSWGEPLHATVDFGDGSAPQAVTPGATAPHVYTTPGTYDAVTTVADADGNQLSNTVPIRVLPPTAPQPVLTATTIGHGAPSSTLTSGEVSFTVTGQPAGGFPTLTMNYGDGTTGTLDPSAPTHLYPHPGTYTATVTATDVLHRTGTGQVTVTVGDAFVPLAGGPQRAFDSRTRGHDSIPAHTVVRLSRAQLHAPAGTDAAQLNLTVTDTKGTGYLTAYPDGGTRPTASNLNFTTGKTVANQATVEIGADGYVDVYNGSTKPVDVIVDTAGTQSGSSPNGLTYNPVGPVRILDTRTTGHPVASGAAVTFAAAGTHTVPANAAGVLLNVTAVNTHTTGYLTAYGAGQTQPAVSNANWAPGQTVPALVTVPLTNGSVVLRNSKSGGSVDFVADLVGYYDKTDNGTVFMPSAPVRILDTRNGTGQLGAGKTIRLHIGAAAAAALNLTATGGTHPGYLTAYPDGGTKPTASNVNYSNGQTVANMTVTPVGTDGYIDIYNGGTAPVSIIADLSGIYRDHN</sequence>
<dbReference type="InterPro" id="IPR022409">
    <property type="entry name" value="PKD/Chitinase_dom"/>
</dbReference>
<keyword evidence="4" id="KW-1185">Reference proteome</keyword>
<reference evidence="3 4" key="1">
    <citation type="submission" date="2024-09" db="EMBL/GenBank/DDBJ databases">
        <authorList>
            <person name="Lee S.D."/>
        </authorList>
    </citation>
    <scope>NUCLEOTIDE SEQUENCE [LARGE SCALE GENOMIC DNA]</scope>
    <source>
        <strain evidence="3 4">N8-3</strain>
    </source>
</reference>
<dbReference type="InterPro" id="IPR012334">
    <property type="entry name" value="Pectin_lyas_fold"/>
</dbReference>